<evidence type="ECO:0000256" key="3">
    <source>
        <dbReference type="ARBA" id="ARBA00023125"/>
    </source>
</evidence>
<comment type="similarity">
    <text evidence="1">Belongs to the LysR transcriptional regulatory family.</text>
</comment>
<proteinExistence type="inferred from homology"/>
<evidence type="ECO:0000313" key="6">
    <source>
        <dbReference type="EMBL" id="MEX0468164.1"/>
    </source>
</evidence>
<evidence type="ECO:0000256" key="4">
    <source>
        <dbReference type="ARBA" id="ARBA00023163"/>
    </source>
</evidence>
<dbReference type="EMBL" id="JBAKFM010000001">
    <property type="protein sequence ID" value="MEX0468164.1"/>
    <property type="molecule type" value="Genomic_DNA"/>
</dbReference>
<keyword evidence="3" id="KW-0238">DNA-binding</keyword>
<sequence>MKLTWLEDFLELVDSETFSAAAQRRNITQPAFSRRIKMLEEWFGAELVDRRANQFQLTETALRYEPEIRALVQRWQDLRVRVGADPAEQPQLTVTTQHTLMLTHLPGWLQLFQRWQPATRFQVRTGDLDECVSQIASGASDVLIAYRAGTRAGLPVDDLGNLECLAVAEETLVPTVSAQSNRQIAGWPGSLQLINYAPESFLGRVVRDLCRDQIGPAVEIETVCETSFAAGIKSMCLAGLGVAWLPHALVKEELAEGRLVSLADRLPAPNLEIHVCRLTDYVNPALDALWTRIRETTRKSHGHSD</sequence>
<dbReference type="SUPFAM" id="SSF53850">
    <property type="entry name" value="Periplasmic binding protein-like II"/>
    <property type="match status" value="1"/>
</dbReference>
<comment type="caution">
    <text evidence="6">The sequence shown here is derived from an EMBL/GenBank/DDBJ whole genome shotgun (WGS) entry which is preliminary data.</text>
</comment>
<keyword evidence="4" id="KW-0804">Transcription</keyword>
<dbReference type="InterPro" id="IPR000847">
    <property type="entry name" value="LysR_HTH_N"/>
</dbReference>
<dbReference type="RefSeq" id="WP_367958333.1">
    <property type="nucleotide sequence ID" value="NZ_JBAKFH010000004.1"/>
</dbReference>
<dbReference type="Proteomes" id="UP001556709">
    <property type="component" value="Unassembled WGS sequence"/>
</dbReference>
<dbReference type="Pfam" id="PF03466">
    <property type="entry name" value="LysR_substrate"/>
    <property type="match status" value="1"/>
</dbReference>
<evidence type="ECO:0000256" key="2">
    <source>
        <dbReference type="ARBA" id="ARBA00023015"/>
    </source>
</evidence>
<gene>
    <name evidence="6" type="ORF">V6X73_00220</name>
</gene>
<protein>
    <submittedName>
        <fullName evidence="6">LysR substrate-binding domain-containing protein</fullName>
    </submittedName>
</protein>
<evidence type="ECO:0000256" key="1">
    <source>
        <dbReference type="ARBA" id="ARBA00009437"/>
    </source>
</evidence>
<dbReference type="PANTHER" id="PTHR30126:SF2">
    <property type="entry name" value="HTH-TYPE TRANSCRIPTIONAL REGULATOR YJIE"/>
    <property type="match status" value="1"/>
</dbReference>
<accession>A0ABV3T964</accession>
<evidence type="ECO:0000313" key="7">
    <source>
        <dbReference type="Proteomes" id="UP001556709"/>
    </source>
</evidence>
<dbReference type="InterPro" id="IPR036390">
    <property type="entry name" value="WH_DNA-bd_sf"/>
</dbReference>
<dbReference type="PRINTS" id="PR00039">
    <property type="entry name" value="HTHLYSR"/>
</dbReference>
<dbReference type="Pfam" id="PF00126">
    <property type="entry name" value="HTH_1"/>
    <property type="match status" value="1"/>
</dbReference>
<reference evidence="6 7" key="1">
    <citation type="submission" date="2024-02" db="EMBL/GenBank/DDBJ databases">
        <title>New especies of Spiribacter isolated from saline water.</title>
        <authorList>
            <person name="Leon M.J."/>
            <person name="De La Haba R."/>
            <person name="Sanchez-Porro C."/>
            <person name="Ventosa A."/>
        </authorList>
    </citation>
    <scope>NUCLEOTIDE SEQUENCE [LARGE SCALE GENOMIC DNA]</scope>
    <source>
        <strain evidence="7">ag22IC6-390</strain>
    </source>
</reference>
<dbReference type="PANTHER" id="PTHR30126">
    <property type="entry name" value="HTH-TYPE TRANSCRIPTIONAL REGULATOR"/>
    <property type="match status" value="1"/>
</dbReference>
<dbReference type="InterPro" id="IPR005119">
    <property type="entry name" value="LysR_subst-bd"/>
</dbReference>
<name>A0ABV3T964_9GAMM</name>
<dbReference type="SUPFAM" id="SSF46785">
    <property type="entry name" value="Winged helix' DNA-binding domain"/>
    <property type="match status" value="1"/>
</dbReference>
<dbReference type="CDD" id="cd05466">
    <property type="entry name" value="PBP2_LTTR_substrate"/>
    <property type="match status" value="1"/>
</dbReference>
<keyword evidence="2" id="KW-0805">Transcription regulation</keyword>
<organism evidence="6 7">
    <name type="scientific">Spiribacter pallidus</name>
    <dbReference type="NCBI Taxonomy" id="1987936"/>
    <lineage>
        <taxon>Bacteria</taxon>
        <taxon>Pseudomonadati</taxon>
        <taxon>Pseudomonadota</taxon>
        <taxon>Gammaproteobacteria</taxon>
        <taxon>Chromatiales</taxon>
        <taxon>Ectothiorhodospiraceae</taxon>
        <taxon>Spiribacter</taxon>
    </lineage>
</organism>
<dbReference type="Gene3D" id="3.40.190.10">
    <property type="entry name" value="Periplasmic binding protein-like II"/>
    <property type="match status" value="2"/>
</dbReference>
<feature type="domain" description="HTH lysR-type" evidence="5">
    <location>
        <begin position="1"/>
        <end position="58"/>
    </location>
</feature>
<evidence type="ECO:0000259" key="5">
    <source>
        <dbReference type="PROSITE" id="PS50931"/>
    </source>
</evidence>
<keyword evidence="7" id="KW-1185">Reference proteome</keyword>
<dbReference type="PROSITE" id="PS50931">
    <property type="entry name" value="HTH_LYSR"/>
    <property type="match status" value="1"/>
</dbReference>
<dbReference type="InterPro" id="IPR036388">
    <property type="entry name" value="WH-like_DNA-bd_sf"/>
</dbReference>
<dbReference type="Gene3D" id="1.10.10.10">
    <property type="entry name" value="Winged helix-like DNA-binding domain superfamily/Winged helix DNA-binding domain"/>
    <property type="match status" value="1"/>
</dbReference>